<dbReference type="GO" id="GO:0007165">
    <property type="term" value="P:signal transduction"/>
    <property type="evidence" value="ECO:0007669"/>
    <property type="project" value="UniProtKB-KW"/>
</dbReference>
<dbReference type="SMART" id="SM00283">
    <property type="entry name" value="MA"/>
    <property type="match status" value="1"/>
</dbReference>
<feature type="domain" description="Methyl-accepting transducer" evidence="4">
    <location>
        <begin position="85"/>
        <end position="292"/>
    </location>
</feature>
<dbReference type="STRING" id="1123014.SAMN02745746_00236"/>
<dbReference type="SUPFAM" id="SSF58104">
    <property type="entry name" value="Methyl-accepting chemotaxis protein (MCP) signaling domain"/>
    <property type="match status" value="1"/>
</dbReference>
<name>A0A1Y6BCW1_9NEIS</name>
<keyword evidence="3" id="KW-0175">Coiled coil</keyword>
<evidence type="ECO:0000256" key="2">
    <source>
        <dbReference type="PROSITE-ProRule" id="PRU00284"/>
    </source>
</evidence>
<dbReference type="EMBL" id="FXAG01000001">
    <property type="protein sequence ID" value="SME94251.1"/>
    <property type="molecule type" value="Genomic_DNA"/>
</dbReference>
<dbReference type="PROSITE" id="PS50111">
    <property type="entry name" value="CHEMOTAXIS_TRANSDUC_2"/>
    <property type="match status" value="1"/>
</dbReference>
<gene>
    <name evidence="5" type="ORF">SAMN02745746_00236</name>
</gene>
<dbReference type="PANTHER" id="PTHR32089:SF112">
    <property type="entry name" value="LYSOZYME-LIKE PROTEIN-RELATED"/>
    <property type="match status" value="1"/>
</dbReference>
<dbReference type="AlphaFoldDB" id="A0A1Y6BCW1"/>
<sequence>MNAYPTRHYRALPPGDTVLFSKTRTALQQSETTNASLQQENALLKQRLAQMESAHAEQAEELARLQRERTMLQGVFTNVGRFGDTLDGVRQSFLGLADSLSQEKRSARDVAAQSDANRQGFERIATNLKSMFERIQQASANVEALYQQAEEIGGIVRLIKDIADQTNLLALNAAIEAARAGESGRGFAVVADEVRKLAERTAKATTEIAGLVGTIQGETQSAKQTMQLGADDASRFSAESQEAVGSMQRLFALSQQMEQAIAAAAQLSGVELANLDELTVKLEVYKVFMGIAKTRPEALPDETQCRLGQWYYGGEGKESFSRLPGYAALEAPHRNVHEHARRAVELFYAGRFEQALTELAAMEQANAAVMSGLTRMLSELAPAGR</sequence>
<keyword evidence="5" id="KW-0675">Receptor</keyword>
<dbReference type="Proteomes" id="UP000192920">
    <property type="component" value="Unassembled WGS sequence"/>
</dbReference>
<dbReference type="Gene3D" id="1.10.287.950">
    <property type="entry name" value="Methyl-accepting chemotaxis protein"/>
    <property type="match status" value="1"/>
</dbReference>
<protein>
    <submittedName>
        <fullName evidence="5">Chemoreceptor zinc-binding domain-containing protein</fullName>
    </submittedName>
</protein>
<organism evidence="5 6">
    <name type="scientific">Pseudogulbenkiania subflava DSM 22618</name>
    <dbReference type="NCBI Taxonomy" id="1123014"/>
    <lineage>
        <taxon>Bacteria</taxon>
        <taxon>Pseudomonadati</taxon>
        <taxon>Pseudomonadota</taxon>
        <taxon>Betaproteobacteria</taxon>
        <taxon>Neisseriales</taxon>
        <taxon>Chromobacteriaceae</taxon>
        <taxon>Pseudogulbenkiania</taxon>
    </lineage>
</organism>
<feature type="coiled-coil region" evidence="3">
    <location>
        <begin position="27"/>
        <end position="68"/>
    </location>
</feature>
<proteinExistence type="predicted"/>
<dbReference type="GO" id="GO:0016020">
    <property type="term" value="C:membrane"/>
    <property type="evidence" value="ECO:0007669"/>
    <property type="project" value="InterPro"/>
</dbReference>
<dbReference type="InterPro" id="IPR025991">
    <property type="entry name" value="Chemoreceptor_zinc-bind_dom"/>
</dbReference>
<dbReference type="Pfam" id="PF13682">
    <property type="entry name" value="CZB"/>
    <property type="match status" value="1"/>
</dbReference>
<dbReference type="Pfam" id="PF00015">
    <property type="entry name" value="MCPsignal"/>
    <property type="match status" value="1"/>
</dbReference>
<evidence type="ECO:0000259" key="4">
    <source>
        <dbReference type="PROSITE" id="PS50111"/>
    </source>
</evidence>
<dbReference type="Gene3D" id="1.20.120.30">
    <property type="entry name" value="Aspartate receptor, ligand-binding domain"/>
    <property type="match status" value="1"/>
</dbReference>
<reference evidence="6" key="1">
    <citation type="submission" date="2017-04" db="EMBL/GenBank/DDBJ databases">
        <authorList>
            <person name="Varghese N."/>
            <person name="Submissions S."/>
        </authorList>
    </citation>
    <scope>NUCLEOTIDE SEQUENCE [LARGE SCALE GENOMIC DNA]</scope>
    <source>
        <strain evidence="6">DSM 22618</strain>
    </source>
</reference>
<keyword evidence="1 2" id="KW-0807">Transducer</keyword>
<dbReference type="PANTHER" id="PTHR32089">
    <property type="entry name" value="METHYL-ACCEPTING CHEMOTAXIS PROTEIN MCPB"/>
    <property type="match status" value="1"/>
</dbReference>
<keyword evidence="6" id="KW-1185">Reference proteome</keyword>
<evidence type="ECO:0000313" key="6">
    <source>
        <dbReference type="Proteomes" id="UP000192920"/>
    </source>
</evidence>
<evidence type="ECO:0000256" key="3">
    <source>
        <dbReference type="SAM" id="Coils"/>
    </source>
</evidence>
<evidence type="ECO:0000256" key="1">
    <source>
        <dbReference type="ARBA" id="ARBA00023224"/>
    </source>
</evidence>
<dbReference type="InterPro" id="IPR004089">
    <property type="entry name" value="MCPsignal_dom"/>
</dbReference>
<accession>A0A1Y6BCW1</accession>
<evidence type="ECO:0000313" key="5">
    <source>
        <dbReference type="EMBL" id="SME94251.1"/>
    </source>
</evidence>